<organism evidence="2 3">
    <name type="scientific">Cryptosporidium xiaoi</name>
    <dbReference type="NCBI Taxonomy" id="659607"/>
    <lineage>
        <taxon>Eukaryota</taxon>
        <taxon>Sar</taxon>
        <taxon>Alveolata</taxon>
        <taxon>Apicomplexa</taxon>
        <taxon>Conoidasida</taxon>
        <taxon>Coccidia</taxon>
        <taxon>Eucoccidiorida</taxon>
        <taxon>Eimeriorina</taxon>
        <taxon>Cryptosporidiidae</taxon>
        <taxon>Cryptosporidium</taxon>
    </lineage>
</organism>
<gene>
    <name evidence="2" type="ORF">RS030_121992</name>
</gene>
<dbReference type="Proteomes" id="UP001311799">
    <property type="component" value="Unassembled WGS sequence"/>
</dbReference>
<dbReference type="EMBL" id="JAWDEY010000003">
    <property type="protein sequence ID" value="KAK6590839.1"/>
    <property type="molecule type" value="Genomic_DNA"/>
</dbReference>
<accession>A0AAV9Y344</accession>
<protein>
    <submittedName>
        <fullName evidence="2">Uncharacterized protein</fullName>
    </submittedName>
</protein>
<feature type="compositionally biased region" description="Low complexity" evidence="1">
    <location>
        <begin position="202"/>
        <end position="220"/>
    </location>
</feature>
<evidence type="ECO:0000313" key="2">
    <source>
        <dbReference type="EMBL" id="KAK6590839.1"/>
    </source>
</evidence>
<comment type="caution">
    <text evidence="2">The sequence shown here is derived from an EMBL/GenBank/DDBJ whole genome shotgun (WGS) entry which is preliminary data.</text>
</comment>
<feature type="compositionally biased region" description="Basic and acidic residues" evidence="1">
    <location>
        <begin position="221"/>
        <end position="230"/>
    </location>
</feature>
<feature type="compositionally biased region" description="Low complexity" evidence="1">
    <location>
        <begin position="231"/>
        <end position="252"/>
    </location>
</feature>
<name>A0AAV9Y344_9CRYT</name>
<evidence type="ECO:0000313" key="3">
    <source>
        <dbReference type="Proteomes" id="UP001311799"/>
    </source>
</evidence>
<sequence length="291" mass="32649">MNAHNRNTTGECVNYYNYTRLGHYPQYNPNIQVGSESIYCKGLSAQGPDFLHNTKINLSTVKLDVNNNAPVLMNSLIEKNKEIKGLEKEIKLLNESNIYLNTKVQMLKMLASNFGASQEDIEITMSTNDVFSIPKPLSNINYPLSEPSFENIQVNLQDEIDNLSLNEESIVNVNAQVKIPNPATDSKNESISNLKHENAQFNKSNSNSTINSPSKTSSKTSDSKSKKLDLSPKNLLRRSSTLLKSTKSLTNSMQTQNDKHFKYLTGTRFGPSVNRKNKLQQNLNNKSTTKI</sequence>
<feature type="region of interest" description="Disordered" evidence="1">
    <location>
        <begin position="197"/>
        <end position="256"/>
    </location>
</feature>
<evidence type="ECO:0000256" key="1">
    <source>
        <dbReference type="SAM" id="MobiDB-lite"/>
    </source>
</evidence>
<proteinExistence type="predicted"/>
<reference evidence="2 3" key="1">
    <citation type="submission" date="2023-10" db="EMBL/GenBank/DDBJ databases">
        <title>Comparative genomics analysis reveals potential genetic determinants of host preference in Cryptosporidium xiaoi.</title>
        <authorList>
            <person name="Xiao L."/>
            <person name="Li J."/>
        </authorList>
    </citation>
    <scope>NUCLEOTIDE SEQUENCE [LARGE SCALE GENOMIC DNA]</scope>
    <source>
        <strain evidence="2 3">52996</strain>
    </source>
</reference>
<dbReference type="AlphaFoldDB" id="A0AAV9Y344"/>
<keyword evidence="3" id="KW-1185">Reference proteome</keyword>